<keyword evidence="5" id="KW-1185">Reference proteome</keyword>
<dbReference type="PANTHER" id="PTHR43818">
    <property type="entry name" value="BCDNA.GH03377"/>
    <property type="match status" value="1"/>
</dbReference>
<keyword evidence="1" id="KW-0560">Oxidoreductase</keyword>
<proteinExistence type="predicted"/>
<evidence type="ECO:0000313" key="4">
    <source>
        <dbReference type="EMBL" id="QHW29784.1"/>
    </source>
</evidence>
<dbReference type="Proteomes" id="UP000479114">
    <property type="component" value="Chromosome"/>
</dbReference>
<gene>
    <name evidence="4" type="ORF">GZH47_02315</name>
</gene>
<dbReference type="SUPFAM" id="SSF55347">
    <property type="entry name" value="Glyceraldehyde-3-phosphate dehydrogenase-like, C-terminal domain"/>
    <property type="match status" value="1"/>
</dbReference>
<evidence type="ECO:0000259" key="2">
    <source>
        <dbReference type="Pfam" id="PF01408"/>
    </source>
</evidence>
<protein>
    <submittedName>
        <fullName evidence="4">Gfo/Idh/MocA family oxidoreductase</fullName>
    </submittedName>
</protein>
<dbReference type="GO" id="GO:0016491">
    <property type="term" value="F:oxidoreductase activity"/>
    <property type="evidence" value="ECO:0007669"/>
    <property type="project" value="UniProtKB-KW"/>
</dbReference>
<organism evidence="4 5">
    <name type="scientific">Paenibacillus rhizovicinus</name>
    <dbReference type="NCBI Taxonomy" id="2704463"/>
    <lineage>
        <taxon>Bacteria</taxon>
        <taxon>Bacillati</taxon>
        <taxon>Bacillota</taxon>
        <taxon>Bacilli</taxon>
        <taxon>Bacillales</taxon>
        <taxon>Paenibacillaceae</taxon>
        <taxon>Paenibacillus</taxon>
    </lineage>
</organism>
<dbReference type="InterPro" id="IPR000683">
    <property type="entry name" value="Gfo/Idh/MocA-like_OxRdtase_N"/>
</dbReference>
<evidence type="ECO:0000313" key="5">
    <source>
        <dbReference type="Proteomes" id="UP000479114"/>
    </source>
</evidence>
<dbReference type="Pfam" id="PF22725">
    <property type="entry name" value="GFO_IDH_MocA_C3"/>
    <property type="match status" value="1"/>
</dbReference>
<dbReference type="AlphaFoldDB" id="A0A6C0NU95"/>
<feature type="domain" description="Gfo/Idh/MocA-like oxidoreductase N-terminal" evidence="2">
    <location>
        <begin position="6"/>
        <end position="123"/>
    </location>
</feature>
<evidence type="ECO:0000256" key="1">
    <source>
        <dbReference type="ARBA" id="ARBA00023002"/>
    </source>
</evidence>
<feature type="domain" description="GFO/IDH/MocA-like oxidoreductase" evidence="3">
    <location>
        <begin position="138"/>
        <end position="278"/>
    </location>
</feature>
<dbReference type="PANTHER" id="PTHR43818:SF11">
    <property type="entry name" value="BCDNA.GH03377"/>
    <property type="match status" value="1"/>
</dbReference>
<dbReference type="Pfam" id="PF01408">
    <property type="entry name" value="GFO_IDH_MocA"/>
    <property type="match status" value="1"/>
</dbReference>
<reference evidence="4 5" key="1">
    <citation type="submission" date="2020-02" db="EMBL/GenBank/DDBJ databases">
        <title>Paenibacillus sp. nov., isolated from rhizosphere soil of tomato.</title>
        <authorList>
            <person name="Weon H.-Y."/>
            <person name="Lee S.A."/>
        </authorList>
    </citation>
    <scope>NUCLEOTIDE SEQUENCE [LARGE SCALE GENOMIC DNA]</scope>
    <source>
        <strain evidence="4 5">14171R-81</strain>
    </source>
</reference>
<dbReference type="InterPro" id="IPR055170">
    <property type="entry name" value="GFO_IDH_MocA-like_dom"/>
</dbReference>
<dbReference type="InterPro" id="IPR050463">
    <property type="entry name" value="Gfo/Idh/MocA_oxidrdct_glycsds"/>
</dbReference>
<dbReference type="Gene3D" id="3.40.50.720">
    <property type="entry name" value="NAD(P)-binding Rossmann-like Domain"/>
    <property type="match status" value="1"/>
</dbReference>
<evidence type="ECO:0000259" key="3">
    <source>
        <dbReference type="Pfam" id="PF22725"/>
    </source>
</evidence>
<dbReference type="InterPro" id="IPR036291">
    <property type="entry name" value="NAD(P)-bd_dom_sf"/>
</dbReference>
<dbReference type="Gene3D" id="3.30.360.10">
    <property type="entry name" value="Dihydrodipicolinate Reductase, domain 2"/>
    <property type="match status" value="1"/>
</dbReference>
<dbReference type="KEGG" id="prz:GZH47_02315"/>
<dbReference type="SUPFAM" id="SSF51735">
    <property type="entry name" value="NAD(P)-binding Rossmann-fold domains"/>
    <property type="match status" value="1"/>
</dbReference>
<dbReference type="RefSeq" id="WP_162638353.1">
    <property type="nucleotide sequence ID" value="NZ_CP048286.1"/>
</dbReference>
<dbReference type="EMBL" id="CP048286">
    <property type="protein sequence ID" value="QHW29784.1"/>
    <property type="molecule type" value="Genomic_DNA"/>
</dbReference>
<name>A0A6C0NU95_9BACL</name>
<sequence>MTKRIGIGVVGAGAIGLRGALTHLSQPDAQERVKLAAICDPVPGRAKAAAEKFGVDKAYESYEELLADPAVEIVTICTPIGLHYEQGLQALEAGKHIHFNKTMTTKVSEATDLIEKAAARNLQIVASPGMMLHPVNRRMRRLLLDGSLGQLAWAITGTSAGSGTYHLNEEYRTGNDILTTVNPEWYYKKPGGGPMYDVSVYALHNLTGILGPAKRITAMSGIGIPEHKFRDQTIINEMDDSTTMLLDFGNSFHVIVYTTIAGTITDWLPNVYGTSGAIIGAKFGDVALRNPADRQPHVNDLHINLDESHVYEDIMQLVDLVADGKPTIVTAEHARHVIDIIESGYRAAATGQTQELTTTFQPLTIDELDVAVQI</sequence>
<accession>A0A6C0NU95</accession>
<dbReference type="GO" id="GO:0000166">
    <property type="term" value="F:nucleotide binding"/>
    <property type="evidence" value="ECO:0007669"/>
    <property type="project" value="InterPro"/>
</dbReference>